<dbReference type="EMBL" id="WOCE01000005">
    <property type="protein sequence ID" value="KAE9613619.1"/>
    <property type="molecule type" value="Genomic_DNA"/>
</dbReference>
<dbReference type="FunFam" id="3.40.50.2000:FF:000047">
    <property type="entry name" value="Glycosyltransferase"/>
    <property type="match status" value="1"/>
</dbReference>
<evidence type="ECO:0000256" key="4">
    <source>
        <dbReference type="RuleBase" id="RU003718"/>
    </source>
</evidence>
<dbReference type="InterPro" id="IPR035595">
    <property type="entry name" value="UDP_glycos_trans_CS"/>
</dbReference>
<protein>
    <recommendedName>
        <fullName evidence="5">Glycosyltransferase</fullName>
        <ecNumber evidence="5">2.4.1.-</ecNumber>
    </recommendedName>
</protein>
<keyword evidence="7" id="KW-1185">Reference proteome</keyword>
<gene>
    <name evidence="6" type="ORF">Lalb_Chr05g0219351</name>
</gene>
<dbReference type="EC" id="2.4.1.-" evidence="5"/>
<dbReference type="Proteomes" id="UP000447434">
    <property type="component" value="Chromosome 5"/>
</dbReference>
<evidence type="ECO:0000256" key="1">
    <source>
        <dbReference type="ARBA" id="ARBA00009995"/>
    </source>
</evidence>
<dbReference type="AlphaFoldDB" id="A0A6A4QJI8"/>
<proteinExistence type="inferred from homology"/>
<dbReference type="PANTHER" id="PTHR48047:SF45">
    <property type="entry name" value="SCOPOLETIN GLUCOSYLTRANSFERASE-LIKE"/>
    <property type="match status" value="1"/>
</dbReference>
<comment type="similarity">
    <text evidence="1 4">Belongs to the UDP-glycosyltransferase family.</text>
</comment>
<dbReference type="CDD" id="cd03784">
    <property type="entry name" value="GT1_Gtf-like"/>
    <property type="match status" value="1"/>
</dbReference>
<dbReference type="InterPro" id="IPR002213">
    <property type="entry name" value="UDP_glucos_trans"/>
</dbReference>
<evidence type="ECO:0000313" key="7">
    <source>
        <dbReference type="Proteomes" id="UP000447434"/>
    </source>
</evidence>
<evidence type="ECO:0000256" key="5">
    <source>
        <dbReference type="RuleBase" id="RU362057"/>
    </source>
</evidence>
<dbReference type="PROSITE" id="PS00375">
    <property type="entry name" value="UDPGT"/>
    <property type="match status" value="1"/>
</dbReference>
<evidence type="ECO:0000256" key="2">
    <source>
        <dbReference type="ARBA" id="ARBA00022676"/>
    </source>
</evidence>
<reference evidence="7" key="1">
    <citation type="journal article" date="2020" name="Nat. Commun.">
        <title>Genome sequence of the cluster root forming white lupin.</title>
        <authorList>
            <person name="Hufnagel B."/>
            <person name="Marques A."/>
            <person name="Soriano A."/>
            <person name="Marques L."/>
            <person name="Divol F."/>
            <person name="Doumas P."/>
            <person name="Sallet E."/>
            <person name="Mancinotti D."/>
            <person name="Carrere S."/>
            <person name="Marande W."/>
            <person name="Arribat S."/>
            <person name="Keller J."/>
            <person name="Huneau C."/>
            <person name="Blein T."/>
            <person name="Aime D."/>
            <person name="Laguerre M."/>
            <person name="Taylor J."/>
            <person name="Schubert V."/>
            <person name="Nelson M."/>
            <person name="Geu-Flores F."/>
            <person name="Crespi M."/>
            <person name="Gallardo-Guerrero K."/>
            <person name="Delaux P.-M."/>
            <person name="Salse J."/>
            <person name="Berges H."/>
            <person name="Guyot R."/>
            <person name="Gouzy J."/>
            <person name="Peret B."/>
        </authorList>
    </citation>
    <scope>NUCLEOTIDE SEQUENCE [LARGE SCALE GENOMIC DNA]</scope>
    <source>
        <strain evidence="7">cv. Amiga</strain>
    </source>
</reference>
<sequence length="476" mass="53430">MGNENHDLHILFFPFLANGHIIPCIDLARVFVNRGTKATIVTTNLNVPLISRTIGKANINIKTIRFPSPDETGLPEGCENSESALAPDKFIKFMKSTLLLREPLEQVLEQEHPHCIVADMFFPWATHSAAKFNIPRIVFHGLGFFPLCVLACVRQYKPQDKVSSYSEPFVVPNLPGDITLTKMQLPQIPQHDKVFSQLLEESNDSEVKSYGVIANSFYELEPLYADHYRNELGRRAWHLGPVSLCKRDSEEKALRGRETAIDGHECLKWLENKEPDSVVYVCFGSMTTFPDAQLKEIALGLEASGQPFIWVVKKGSKSEDDKLEWLPEGFEDRIEDKGLIIRGWAPQVMILDHEAIGGFVTHCGWNSTLEGVCAGLPMVTWPMYGEQFYNAKFLSDIVKIGVGVGVETWIGNIGGEPVKKDAIEKALKRVMVGEEAEEMRKRAKELGQKARRAVEEGGSSYNDFDSLIEDLRSLSH</sequence>
<keyword evidence="3 4" id="KW-0808">Transferase</keyword>
<dbReference type="FunFam" id="3.40.50.2000:FF:000071">
    <property type="entry name" value="Glycosyltransferase"/>
    <property type="match status" value="1"/>
</dbReference>
<dbReference type="OrthoDB" id="5835829at2759"/>
<organism evidence="6 7">
    <name type="scientific">Lupinus albus</name>
    <name type="common">White lupine</name>
    <name type="synonym">Lupinus termis</name>
    <dbReference type="NCBI Taxonomy" id="3870"/>
    <lineage>
        <taxon>Eukaryota</taxon>
        <taxon>Viridiplantae</taxon>
        <taxon>Streptophyta</taxon>
        <taxon>Embryophyta</taxon>
        <taxon>Tracheophyta</taxon>
        <taxon>Spermatophyta</taxon>
        <taxon>Magnoliopsida</taxon>
        <taxon>eudicotyledons</taxon>
        <taxon>Gunneridae</taxon>
        <taxon>Pentapetalae</taxon>
        <taxon>rosids</taxon>
        <taxon>fabids</taxon>
        <taxon>Fabales</taxon>
        <taxon>Fabaceae</taxon>
        <taxon>Papilionoideae</taxon>
        <taxon>50 kb inversion clade</taxon>
        <taxon>genistoids sensu lato</taxon>
        <taxon>core genistoids</taxon>
        <taxon>Genisteae</taxon>
        <taxon>Lupinus</taxon>
    </lineage>
</organism>
<evidence type="ECO:0000313" key="6">
    <source>
        <dbReference type="EMBL" id="KAE9613619.1"/>
    </source>
</evidence>
<dbReference type="Gene3D" id="3.40.50.2000">
    <property type="entry name" value="Glycogen Phosphorylase B"/>
    <property type="match status" value="2"/>
</dbReference>
<dbReference type="PANTHER" id="PTHR48047">
    <property type="entry name" value="GLYCOSYLTRANSFERASE"/>
    <property type="match status" value="1"/>
</dbReference>
<name>A0A6A4QJI8_LUPAL</name>
<dbReference type="SUPFAM" id="SSF53756">
    <property type="entry name" value="UDP-Glycosyltransferase/glycogen phosphorylase"/>
    <property type="match status" value="1"/>
</dbReference>
<keyword evidence="2 4" id="KW-0328">Glycosyltransferase</keyword>
<comment type="caution">
    <text evidence="6">The sequence shown here is derived from an EMBL/GenBank/DDBJ whole genome shotgun (WGS) entry which is preliminary data.</text>
</comment>
<accession>A0A6A4QJI8</accession>
<evidence type="ECO:0000256" key="3">
    <source>
        <dbReference type="ARBA" id="ARBA00022679"/>
    </source>
</evidence>
<dbReference type="Pfam" id="PF00201">
    <property type="entry name" value="UDPGT"/>
    <property type="match status" value="1"/>
</dbReference>
<dbReference type="GO" id="GO:0035251">
    <property type="term" value="F:UDP-glucosyltransferase activity"/>
    <property type="evidence" value="ECO:0007669"/>
    <property type="project" value="UniProtKB-ARBA"/>
</dbReference>